<dbReference type="Proteomes" id="UP001060215">
    <property type="component" value="Chromosome 4"/>
</dbReference>
<sequence>MKRRVRDLNGIGFMDCIDLEETRNHIDTCFDFDNRLHCCVSDFDQIDWLNRFLYMPLGVRVSCCIDLSVFSLCFDSRVYDFDYGRRLFRIRSDWESEKDHRREG</sequence>
<comment type="caution">
    <text evidence="1">The sequence shown here is derived from an EMBL/GenBank/DDBJ whole genome shotgun (WGS) entry which is preliminary data.</text>
</comment>
<proteinExistence type="predicted"/>
<keyword evidence="2" id="KW-1185">Reference proteome</keyword>
<gene>
    <name evidence="1" type="ORF">LOK49_LG05G03087</name>
</gene>
<evidence type="ECO:0000313" key="1">
    <source>
        <dbReference type="EMBL" id="KAI8013029.1"/>
    </source>
</evidence>
<evidence type="ECO:0000313" key="2">
    <source>
        <dbReference type="Proteomes" id="UP001060215"/>
    </source>
</evidence>
<reference evidence="1 2" key="1">
    <citation type="journal article" date="2022" name="Plant J.">
        <title>Chromosome-level genome of Camellia lanceoleosa provides a valuable resource for understanding genome evolution and self-incompatibility.</title>
        <authorList>
            <person name="Gong W."/>
            <person name="Xiao S."/>
            <person name="Wang L."/>
            <person name="Liao Z."/>
            <person name="Chang Y."/>
            <person name="Mo W."/>
            <person name="Hu G."/>
            <person name="Li W."/>
            <person name="Zhao G."/>
            <person name="Zhu H."/>
            <person name="Hu X."/>
            <person name="Ji K."/>
            <person name="Xiang X."/>
            <person name="Song Q."/>
            <person name="Yuan D."/>
            <person name="Jin S."/>
            <person name="Zhang L."/>
        </authorList>
    </citation>
    <scope>NUCLEOTIDE SEQUENCE [LARGE SCALE GENOMIC DNA]</scope>
    <source>
        <strain evidence="1">SQ_2022a</strain>
    </source>
</reference>
<organism evidence="1 2">
    <name type="scientific">Camellia lanceoleosa</name>
    <dbReference type="NCBI Taxonomy" id="1840588"/>
    <lineage>
        <taxon>Eukaryota</taxon>
        <taxon>Viridiplantae</taxon>
        <taxon>Streptophyta</taxon>
        <taxon>Embryophyta</taxon>
        <taxon>Tracheophyta</taxon>
        <taxon>Spermatophyta</taxon>
        <taxon>Magnoliopsida</taxon>
        <taxon>eudicotyledons</taxon>
        <taxon>Gunneridae</taxon>
        <taxon>Pentapetalae</taxon>
        <taxon>asterids</taxon>
        <taxon>Ericales</taxon>
        <taxon>Theaceae</taxon>
        <taxon>Camellia</taxon>
    </lineage>
</organism>
<accession>A0ACC0HJY1</accession>
<protein>
    <submittedName>
        <fullName evidence="1">Uncharacterized protein</fullName>
    </submittedName>
</protein>
<name>A0ACC0HJY1_9ERIC</name>
<dbReference type="EMBL" id="CM045761">
    <property type="protein sequence ID" value="KAI8013029.1"/>
    <property type="molecule type" value="Genomic_DNA"/>
</dbReference>